<organism evidence="11 12">
    <name type="scientific">Mammaliicoccus fleurettii</name>
    <dbReference type="NCBI Taxonomy" id="150056"/>
    <lineage>
        <taxon>Bacteria</taxon>
        <taxon>Bacillati</taxon>
        <taxon>Bacillota</taxon>
        <taxon>Bacilli</taxon>
        <taxon>Bacillales</taxon>
        <taxon>Staphylococcaceae</taxon>
        <taxon>Mammaliicoccus</taxon>
    </lineage>
</organism>
<dbReference type="GeneID" id="86197049"/>
<evidence type="ECO:0000256" key="8">
    <source>
        <dbReference type="ARBA" id="ARBA00035585"/>
    </source>
</evidence>
<comment type="caution">
    <text evidence="11">The sequence shown here is derived from an EMBL/GenBank/DDBJ whole genome shotgun (WGS) entry which is preliminary data.</text>
</comment>
<sequence>MNYLAIFIGGAFGGGLRYLASLVISNTTFPFSTLLINVIGAFLMGICSTYFINYFKAHPNIKKMITTGFIGAFTTYSSLSLDTVVLLENGHFLLASLYLITSMLLGFIFIALGYKKGSKHS</sequence>
<feature type="transmembrane region" description="Helical" evidence="10">
    <location>
        <begin position="31"/>
        <end position="52"/>
    </location>
</feature>
<evidence type="ECO:0000256" key="5">
    <source>
        <dbReference type="ARBA" id="ARBA00023136"/>
    </source>
</evidence>
<dbReference type="Pfam" id="PF02537">
    <property type="entry name" value="CRCB"/>
    <property type="match status" value="1"/>
</dbReference>
<gene>
    <name evidence="10 11" type="primary">crcB</name>
    <name evidence="10" type="synonym">fluC</name>
    <name evidence="11" type="ORF">JJQ58_05380</name>
</gene>
<keyword evidence="10" id="KW-0915">Sodium</keyword>
<dbReference type="HAMAP" id="MF_00454">
    <property type="entry name" value="FluC"/>
    <property type="match status" value="1"/>
</dbReference>
<evidence type="ECO:0000256" key="3">
    <source>
        <dbReference type="ARBA" id="ARBA00022692"/>
    </source>
</evidence>
<name>A0ABS5MLZ8_9STAP</name>
<evidence type="ECO:0000256" key="6">
    <source>
        <dbReference type="ARBA" id="ARBA00023303"/>
    </source>
</evidence>
<keyword evidence="10" id="KW-0406">Ion transport</keyword>
<dbReference type="PANTHER" id="PTHR28259:SF1">
    <property type="entry name" value="FLUORIDE EXPORT PROTEIN 1-RELATED"/>
    <property type="match status" value="1"/>
</dbReference>
<evidence type="ECO:0000313" key="12">
    <source>
        <dbReference type="Proteomes" id="UP000681586"/>
    </source>
</evidence>
<dbReference type="PANTHER" id="PTHR28259">
    <property type="entry name" value="FLUORIDE EXPORT PROTEIN 1-RELATED"/>
    <property type="match status" value="1"/>
</dbReference>
<dbReference type="RefSeq" id="WP_078357595.1">
    <property type="nucleotide sequence ID" value="NZ_JAAQPD010000003.1"/>
</dbReference>
<dbReference type="Proteomes" id="UP000681586">
    <property type="component" value="Unassembled WGS sequence"/>
</dbReference>
<keyword evidence="2 10" id="KW-1003">Cell membrane</keyword>
<accession>A0ABS5MLZ8</accession>
<comment type="subcellular location">
    <subcellularLocation>
        <location evidence="1 10">Cell membrane</location>
        <topology evidence="1 10">Multi-pass membrane protein</topology>
    </subcellularLocation>
</comment>
<keyword evidence="10" id="KW-0479">Metal-binding</keyword>
<feature type="transmembrane region" description="Helical" evidence="10">
    <location>
        <begin position="64"/>
        <end position="86"/>
    </location>
</feature>
<comment type="activity regulation">
    <text evidence="10">Na(+) is not transported, but it plays an essential structural role and its presence is essential for fluoride channel function.</text>
</comment>
<dbReference type="NCBIfam" id="TIGR00494">
    <property type="entry name" value="crcB"/>
    <property type="match status" value="1"/>
</dbReference>
<keyword evidence="12" id="KW-1185">Reference proteome</keyword>
<dbReference type="InterPro" id="IPR003691">
    <property type="entry name" value="FluC"/>
</dbReference>
<keyword evidence="10" id="KW-0813">Transport</keyword>
<comment type="similarity">
    <text evidence="7 10">Belongs to the fluoride channel Fluc/FEX (TC 1.A.43) family.</text>
</comment>
<dbReference type="EMBL" id="JAGXBM010000005">
    <property type="protein sequence ID" value="MBS3696889.1"/>
    <property type="molecule type" value="Genomic_DNA"/>
</dbReference>
<keyword evidence="3 10" id="KW-0812">Transmembrane</keyword>
<proteinExistence type="inferred from homology"/>
<comment type="function">
    <text evidence="9 10">Fluoride-specific ion channel. Important for reducing fluoride concentration in the cell, thus reducing its toxicity.</text>
</comment>
<evidence type="ECO:0000256" key="1">
    <source>
        <dbReference type="ARBA" id="ARBA00004651"/>
    </source>
</evidence>
<evidence type="ECO:0000313" key="11">
    <source>
        <dbReference type="EMBL" id="MBS3696889.1"/>
    </source>
</evidence>
<evidence type="ECO:0000256" key="4">
    <source>
        <dbReference type="ARBA" id="ARBA00022989"/>
    </source>
</evidence>
<keyword evidence="4 10" id="KW-1133">Transmembrane helix</keyword>
<protein>
    <recommendedName>
        <fullName evidence="10">Fluoride-specific ion channel FluC</fullName>
    </recommendedName>
</protein>
<feature type="transmembrane region" description="Helical" evidence="10">
    <location>
        <begin position="92"/>
        <end position="114"/>
    </location>
</feature>
<comment type="catalytic activity">
    <reaction evidence="8">
        <text>fluoride(in) = fluoride(out)</text>
        <dbReference type="Rhea" id="RHEA:76159"/>
        <dbReference type="ChEBI" id="CHEBI:17051"/>
    </reaction>
    <physiologicalReaction direction="left-to-right" evidence="8">
        <dbReference type="Rhea" id="RHEA:76160"/>
    </physiologicalReaction>
</comment>
<evidence type="ECO:0000256" key="10">
    <source>
        <dbReference type="HAMAP-Rule" id="MF_00454"/>
    </source>
</evidence>
<reference evidence="11 12" key="1">
    <citation type="submission" date="2021-05" db="EMBL/GenBank/DDBJ databases">
        <title>Staphylococcus fleurettii isolated from lake water in First Nation community in Manitoba, Canada.</title>
        <authorList>
            <person name="Bashar S."/>
            <person name="Murdock A."/>
            <person name="Patidar R."/>
            <person name="Golding G."/>
            <person name="Farenhorst A."/>
            <person name="Kumar A."/>
        </authorList>
    </citation>
    <scope>NUCLEOTIDE SEQUENCE [LARGE SCALE GENOMIC DNA]</scope>
    <source>
        <strain evidence="11 12">SF002</strain>
    </source>
</reference>
<keyword evidence="5 10" id="KW-0472">Membrane</keyword>
<evidence type="ECO:0000256" key="2">
    <source>
        <dbReference type="ARBA" id="ARBA00022475"/>
    </source>
</evidence>
<feature type="binding site" evidence="10">
    <location>
        <position position="71"/>
    </location>
    <ligand>
        <name>Na(+)</name>
        <dbReference type="ChEBI" id="CHEBI:29101"/>
        <note>structural</note>
    </ligand>
</feature>
<feature type="binding site" evidence="10">
    <location>
        <position position="74"/>
    </location>
    <ligand>
        <name>Na(+)</name>
        <dbReference type="ChEBI" id="CHEBI:29101"/>
        <note>structural</note>
    </ligand>
</feature>
<keyword evidence="6 10" id="KW-0407">Ion channel</keyword>
<evidence type="ECO:0000256" key="9">
    <source>
        <dbReference type="ARBA" id="ARBA00049940"/>
    </source>
</evidence>
<evidence type="ECO:0000256" key="7">
    <source>
        <dbReference type="ARBA" id="ARBA00035120"/>
    </source>
</evidence>